<reference evidence="1 2" key="1">
    <citation type="submission" date="2015-04" db="EMBL/GenBank/DDBJ databases">
        <authorList>
            <person name="Syromyatnikov M.Y."/>
            <person name="Popov V.N."/>
        </authorList>
    </citation>
    <scope>NUCLEOTIDE SEQUENCE [LARGE SCALE GENOMIC DNA]</scope>
</reference>
<dbReference type="AlphaFoldDB" id="A0A1J1I1P5"/>
<accession>A0A1J1I1P5</accession>
<evidence type="ECO:0000313" key="2">
    <source>
        <dbReference type="Proteomes" id="UP000183832"/>
    </source>
</evidence>
<organism evidence="1 2">
    <name type="scientific">Clunio marinus</name>
    <dbReference type="NCBI Taxonomy" id="568069"/>
    <lineage>
        <taxon>Eukaryota</taxon>
        <taxon>Metazoa</taxon>
        <taxon>Ecdysozoa</taxon>
        <taxon>Arthropoda</taxon>
        <taxon>Hexapoda</taxon>
        <taxon>Insecta</taxon>
        <taxon>Pterygota</taxon>
        <taxon>Neoptera</taxon>
        <taxon>Endopterygota</taxon>
        <taxon>Diptera</taxon>
        <taxon>Nematocera</taxon>
        <taxon>Chironomoidea</taxon>
        <taxon>Chironomidae</taxon>
        <taxon>Clunio</taxon>
    </lineage>
</organism>
<keyword evidence="2" id="KW-1185">Reference proteome</keyword>
<dbReference type="Proteomes" id="UP000183832">
    <property type="component" value="Unassembled WGS sequence"/>
</dbReference>
<protein>
    <submittedName>
        <fullName evidence="1">CLUMA_CG007763, isoform A</fullName>
    </submittedName>
</protein>
<gene>
    <name evidence="1" type="ORF">CLUMA_CG007763</name>
</gene>
<evidence type="ECO:0000313" key="1">
    <source>
        <dbReference type="EMBL" id="CRK94248.1"/>
    </source>
</evidence>
<name>A0A1J1I1P5_9DIPT</name>
<sequence length="64" mass="7781">MREVKGYKKFEEASVALRNLPNNDRYKNLRKATPQQNDNIIVTKFCEPKNWLRFMLRNVLWIKI</sequence>
<dbReference type="EMBL" id="CVRI01000038">
    <property type="protein sequence ID" value="CRK94248.1"/>
    <property type="molecule type" value="Genomic_DNA"/>
</dbReference>
<proteinExistence type="predicted"/>